<feature type="coiled-coil region" evidence="3">
    <location>
        <begin position="99"/>
        <end position="128"/>
    </location>
</feature>
<evidence type="ECO:0000256" key="1">
    <source>
        <dbReference type="ARBA" id="ARBA00005702"/>
    </source>
</evidence>
<dbReference type="Proteomes" id="UP000789390">
    <property type="component" value="Unassembled WGS sequence"/>
</dbReference>
<feature type="compositionally biased region" description="Low complexity" evidence="4">
    <location>
        <begin position="271"/>
        <end position="290"/>
    </location>
</feature>
<dbReference type="EMBL" id="CAKKLH010000024">
    <property type="protein sequence ID" value="CAH0099715.1"/>
    <property type="molecule type" value="Genomic_DNA"/>
</dbReference>
<evidence type="ECO:0000256" key="4">
    <source>
        <dbReference type="SAM" id="MobiDB-lite"/>
    </source>
</evidence>
<evidence type="ECO:0008006" key="7">
    <source>
        <dbReference type="Google" id="ProtNLM"/>
    </source>
</evidence>
<feature type="region of interest" description="Disordered" evidence="4">
    <location>
        <begin position="1"/>
        <end position="23"/>
    </location>
</feature>
<evidence type="ECO:0000256" key="3">
    <source>
        <dbReference type="SAM" id="Coils"/>
    </source>
</evidence>
<organism evidence="5 6">
    <name type="scientific">Daphnia galeata</name>
    <dbReference type="NCBI Taxonomy" id="27404"/>
    <lineage>
        <taxon>Eukaryota</taxon>
        <taxon>Metazoa</taxon>
        <taxon>Ecdysozoa</taxon>
        <taxon>Arthropoda</taxon>
        <taxon>Crustacea</taxon>
        <taxon>Branchiopoda</taxon>
        <taxon>Diplostraca</taxon>
        <taxon>Cladocera</taxon>
        <taxon>Anomopoda</taxon>
        <taxon>Daphniidae</taxon>
        <taxon>Daphnia</taxon>
    </lineage>
</organism>
<evidence type="ECO:0000313" key="6">
    <source>
        <dbReference type="Proteomes" id="UP000789390"/>
    </source>
</evidence>
<dbReference type="AlphaFoldDB" id="A0A8J2RHC1"/>
<protein>
    <recommendedName>
        <fullName evidence="7">Tumor protein D54</fullName>
    </recommendedName>
</protein>
<keyword evidence="2 3" id="KW-0175">Coiled coil</keyword>
<gene>
    <name evidence="5" type="ORF">DGAL_LOCUS1873</name>
</gene>
<comment type="similarity">
    <text evidence="1">Belongs to the TPD52 family.</text>
</comment>
<evidence type="ECO:0000256" key="2">
    <source>
        <dbReference type="ARBA" id="ARBA00023054"/>
    </source>
</evidence>
<feature type="compositionally biased region" description="Basic residues" evidence="4">
    <location>
        <begin position="8"/>
        <end position="23"/>
    </location>
</feature>
<dbReference type="PANTHER" id="PTHR19307">
    <property type="entry name" value="TUMOR PROTEIN D52"/>
    <property type="match status" value="1"/>
</dbReference>
<dbReference type="PANTHER" id="PTHR19307:SF14">
    <property type="entry name" value="TUMOR PROTEIN D52"/>
    <property type="match status" value="1"/>
</dbReference>
<sequence>MSFDIKAASKRSRSSSHNTKKRPLCWEKQDTSHRASTVLIKCFCFSGNCYVVESELIHLTISVTMNNSASNSNKFQDEPQTPDVTDGGEFPMSQSFMNLSLEEQEIKKEEWRKELAEVEYEIQTMRQVLTSKLRKSSELKRKLGITAWGEFSNDISQGLRNVKETSTFQTIEEKVEEVSKAISSAPLYQKTETALKTTAEKTTTFLGGITGGLSAKIGAVKNSDTFRSMEERVGSVYTNVKSKVVTSRSSSSHELDEALKEAEAQREAANSGGLTVTGSSSTATPTTTPTQLEKPVA</sequence>
<accession>A0A8J2RHC1</accession>
<feature type="compositionally biased region" description="Basic and acidic residues" evidence="4">
    <location>
        <begin position="251"/>
        <end position="266"/>
    </location>
</feature>
<evidence type="ECO:0000313" key="5">
    <source>
        <dbReference type="EMBL" id="CAH0099715.1"/>
    </source>
</evidence>
<dbReference type="Pfam" id="PF04201">
    <property type="entry name" value="TPD52"/>
    <property type="match status" value="1"/>
</dbReference>
<reference evidence="5" key="1">
    <citation type="submission" date="2021-11" db="EMBL/GenBank/DDBJ databases">
        <authorList>
            <person name="Schell T."/>
        </authorList>
    </citation>
    <scope>NUCLEOTIDE SEQUENCE</scope>
    <source>
        <strain evidence="5">M5</strain>
    </source>
</reference>
<comment type="caution">
    <text evidence="5">The sequence shown here is derived from an EMBL/GenBank/DDBJ whole genome shotgun (WGS) entry which is preliminary data.</text>
</comment>
<dbReference type="GO" id="GO:0005737">
    <property type="term" value="C:cytoplasm"/>
    <property type="evidence" value="ECO:0007669"/>
    <property type="project" value="TreeGrafter"/>
</dbReference>
<feature type="region of interest" description="Disordered" evidence="4">
    <location>
        <begin position="247"/>
        <end position="297"/>
    </location>
</feature>
<keyword evidence="6" id="KW-1185">Reference proteome</keyword>
<dbReference type="InterPro" id="IPR007327">
    <property type="entry name" value="TPD52"/>
</dbReference>
<proteinExistence type="inferred from homology"/>
<dbReference type="OrthoDB" id="10000687at2759"/>
<name>A0A8J2RHC1_9CRUS</name>